<dbReference type="PROSITE" id="PS01012">
    <property type="entry name" value="FOLYLPOLYGLU_SYNT_2"/>
    <property type="match status" value="1"/>
</dbReference>
<evidence type="ECO:0000256" key="2">
    <source>
        <dbReference type="ARBA" id="ARBA00008276"/>
    </source>
</evidence>
<dbReference type="Proteomes" id="UP001445335">
    <property type="component" value="Unassembled WGS sequence"/>
</dbReference>
<dbReference type="InterPro" id="IPR036565">
    <property type="entry name" value="Mur-like_cat_sf"/>
</dbReference>
<dbReference type="AlphaFoldDB" id="A0AAW1RMV0"/>
<dbReference type="PANTHER" id="PTHR11136:SF5">
    <property type="entry name" value="FOLYLPOLYGLUTAMATE SYNTHASE, MITOCHONDRIAL"/>
    <property type="match status" value="1"/>
</dbReference>
<evidence type="ECO:0000313" key="13">
    <source>
        <dbReference type="EMBL" id="KAK9835139.1"/>
    </source>
</evidence>
<keyword evidence="14" id="KW-1185">Reference proteome</keyword>
<sequence>MDAANEALGTLISGRQRKDGKHWKTAYEYMQVYLQRLGLDDRIGELSIIHVAGTKGKGSTCAMVESILRSCGYRTGLFTSPHLWTVRERIQINGRPVTEDVYLRAFWQCYRRLEDQADEMVGKAAYFRFLTLLGLHIFLEERVDVAILEVGLGGRLDATNVVRTPAVCGIASLGFDHMEVLGHTLPEIAAEKAGIFKRGASALTVRQRPDAMQTLVAKAAEAGAPLSLAPLLAEYEGGAAKRVAAVAARRLPEEYLRGLAACQWPGRAQVVHVHQACGNPSDPDGGACAPPCNGHAAHEPNLGAAEAGGCGTRRGEVQRVLLFNCMPERDPRRLLQPLTATLAARGLALPLALFVPADSSYAKLAPSAGPPDLSWQVALQQVWEADFAPAARLQAAGATLPPLPRRAALAAQDAARGAVAPSLHSAVEWLRGCVRQRPGLRMQVLVTGSLYLVGDILRHLGRPPF</sequence>
<dbReference type="NCBIfam" id="TIGR01499">
    <property type="entry name" value="folC"/>
    <property type="match status" value="1"/>
</dbReference>
<evidence type="ECO:0000256" key="11">
    <source>
        <dbReference type="ARBA" id="ARBA00030876"/>
    </source>
</evidence>
<dbReference type="GO" id="GO:0046872">
    <property type="term" value="F:metal ion binding"/>
    <property type="evidence" value="ECO:0007669"/>
    <property type="project" value="UniProtKB-KW"/>
</dbReference>
<dbReference type="EC" id="6.3.2.17" evidence="3"/>
<comment type="pathway">
    <text evidence="1">Cofactor biosynthesis; tetrahydrofolylpolyglutamate biosynthesis.</text>
</comment>
<keyword evidence="7" id="KW-0547">Nucleotide-binding</keyword>
<comment type="catalytic activity">
    <reaction evidence="12">
        <text>(6S)-5,6,7,8-tetrahydrofolyl-(gamma-L-Glu)(n) + L-glutamate + ATP = (6S)-5,6,7,8-tetrahydrofolyl-(gamma-L-Glu)(n+1) + ADP + phosphate + H(+)</text>
        <dbReference type="Rhea" id="RHEA:10580"/>
        <dbReference type="Rhea" id="RHEA-COMP:14738"/>
        <dbReference type="Rhea" id="RHEA-COMP:14740"/>
        <dbReference type="ChEBI" id="CHEBI:15378"/>
        <dbReference type="ChEBI" id="CHEBI:29985"/>
        <dbReference type="ChEBI" id="CHEBI:30616"/>
        <dbReference type="ChEBI" id="CHEBI:43474"/>
        <dbReference type="ChEBI" id="CHEBI:141005"/>
        <dbReference type="ChEBI" id="CHEBI:456216"/>
        <dbReference type="EC" id="6.3.2.17"/>
    </reaction>
</comment>
<evidence type="ECO:0000256" key="1">
    <source>
        <dbReference type="ARBA" id="ARBA00005150"/>
    </source>
</evidence>
<keyword evidence="5" id="KW-0436">Ligase</keyword>
<dbReference type="InterPro" id="IPR036615">
    <property type="entry name" value="Mur_ligase_C_dom_sf"/>
</dbReference>
<evidence type="ECO:0000256" key="7">
    <source>
        <dbReference type="ARBA" id="ARBA00022741"/>
    </source>
</evidence>
<dbReference type="SUPFAM" id="SSF53623">
    <property type="entry name" value="MurD-like peptide ligases, catalytic domain"/>
    <property type="match status" value="1"/>
</dbReference>
<keyword evidence="8" id="KW-0067">ATP-binding</keyword>
<dbReference type="GO" id="GO:0004326">
    <property type="term" value="F:tetrahydrofolylpolyglutamate synthase activity"/>
    <property type="evidence" value="ECO:0007669"/>
    <property type="project" value="UniProtKB-EC"/>
</dbReference>
<comment type="similarity">
    <text evidence="2">Belongs to the folylpolyglutamate synthase family.</text>
</comment>
<name>A0AAW1RMV0_9CHLO</name>
<keyword evidence="9" id="KW-0460">Magnesium</keyword>
<dbReference type="GO" id="GO:0005524">
    <property type="term" value="F:ATP binding"/>
    <property type="evidence" value="ECO:0007669"/>
    <property type="project" value="UniProtKB-KW"/>
</dbReference>
<dbReference type="Gene3D" id="3.40.1190.10">
    <property type="entry name" value="Mur-like, catalytic domain"/>
    <property type="match status" value="1"/>
</dbReference>
<evidence type="ECO:0000313" key="14">
    <source>
        <dbReference type="Proteomes" id="UP001445335"/>
    </source>
</evidence>
<evidence type="ECO:0000256" key="6">
    <source>
        <dbReference type="ARBA" id="ARBA00022723"/>
    </source>
</evidence>
<keyword evidence="6" id="KW-0479">Metal-binding</keyword>
<dbReference type="PANTHER" id="PTHR11136">
    <property type="entry name" value="FOLYLPOLYGLUTAMATE SYNTHASE-RELATED"/>
    <property type="match status" value="1"/>
</dbReference>
<dbReference type="GO" id="GO:0005739">
    <property type="term" value="C:mitochondrion"/>
    <property type="evidence" value="ECO:0007669"/>
    <property type="project" value="TreeGrafter"/>
</dbReference>
<evidence type="ECO:0000256" key="12">
    <source>
        <dbReference type="ARBA" id="ARBA00047493"/>
    </source>
</evidence>
<keyword evidence="4" id="KW-0554">One-carbon metabolism</keyword>
<dbReference type="InterPro" id="IPR018109">
    <property type="entry name" value="Folylpolyglutamate_synth_CS"/>
</dbReference>
<dbReference type="GO" id="GO:0006730">
    <property type="term" value="P:one-carbon metabolic process"/>
    <property type="evidence" value="ECO:0007669"/>
    <property type="project" value="UniProtKB-KW"/>
</dbReference>
<evidence type="ECO:0000256" key="10">
    <source>
        <dbReference type="ARBA" id="ARBA00030592"/>
    </source>
</evidence>
<protein>
    <recommendedName>
        <fullName evidence="3">tetrahydrofolate synthase</fullName>
        <ecNumber evidence="3">6.3.2.17</ecNumber>
    </recommendedName>
    <alternativeName>
        <fullName evidence="11">Folylpoly-gamma-glutamate synthetase</fullName>
    </alternativeName>
    <alternativeName>
        <fullName evidence="10">Tetrahydrofolylpolyglutamate synthase</fullName>
    </alternativeName>
</protein>
<proteinExistence type="inferred from homology"/>
<evidence type="ECO:0000256" key="5">
    <source>
        <dbReference type="ARBA" id="ARBA00022598"/>
    </source>
</evidence>
<organism evidence="13 14">
    <name type="scientific">Elliptochloris bilobata</name>
    <dbReference type="NCBI Taxonomy" id="381761"/>
    <lineage>
        <taxon>Eukaryota</taxon>
        <taxon>Viridiplantae</taxon>
        <taxon>Chlorophyta</taxon>
        <taxon>core chlorophytes</taxon>
        <taxon>Trebouxiophyceae</taxon>
        <taxon>Trebouxiophyceae incertae sedis</taxon>
        <taxon>Elliptochloris clade</taxon>
        <taxon>Elliptochloris</taxon>
    </lineage>
</organism>
<dbReference type="GO" id="GO:0005829">
    <property type="term" value="C:cytosol"/>
    <property type="evidence" value="ECO:0007669"/>
    <property type="project" value="TreeGrafter"/>
</dbReference>
<dbReference type="EMBL" id="JALJOU010000029">
    <property type="protein sequence ID" value="KAK9835139.1"/>
    <property type="molecule type" value="Genomic_DNA"/>
</dbReference>
<evidence type="ECO:0000256" key="8">
    <source>
        <dbReference type="ARBA" id="ARBA00022840"/>
    </source>
</evidence>
<comment type="caution">
    <text evidence="13">The sequence shown here is derived from an EMBL/GenBank/DDBJ whole genome shotgun (WGS) entry which is preliminary data.</text>
</comment>
<dbReference type="PROSITE" id="PS01011">
    <property type="entry name" value="FOLYLPOLYGLU_SYNT_1"/>
    <property type="match status" value="1"/>
</dbReference>
<evidence type="ECO:0000256" key="3">
    <source>
        <dbReference type="ARBA" id="ARBA00013025"/>
    </source>
</evidence>
<reference evidence="13 14" key="1">
    <citation type="journal article" date="2024" name="Nat. Commun.">
        <title>Phylogenomics reveals the evolutionary origins of lichenization in chlorophyte algae.</title>
        <authorList>
            <person name="Puginier C."/>
            <person name="Libourel C."/>
            <person name="Otte J."/>
            <person name="Skaloud P."/>
            <person name="Haon M."/>
            <person name="Grisel S."/>
            <person name="Petersen M."/>
            <person name="Berrin J.G."/>
            <person name="Delaux P.M."/>
            <person name="Dal Grande F."/>
            <person name="Keller J."/>
        </authorList>
    </citation>
    <scope>NUCLEOTIDE SEQUENCE [LARGE SCALE GENOMIC DNA]</scope>
    <source>
        <strain evidence="13 14">SAG 245.80</strain>
    </source>
</reference>
<dbReference type="Gene3D" id="3.90.190.20">
    <property type="entry name" value="Mur ligase, C-terminal domain"/>
    <property type="match status" value="1"/>
</dbReference>
<dbReference type="InterPro" id="IPR001645">
    <property type="entry name" value="Folylpolyglutamate_synth"/>
</dbReference>
<accession>A0AAW1RMV0</accession>
<evidence type="ECO:0000256" key="9">
    <source>
        <dbReference type="ARBA" id="ARBA00022842"/>
    </source>
</evidence>
<evidence type="ECO:0000256" key="4">
    <source>
        <dbReference type="ARBA" id="ARBA00022563"/>
    </source>
</evidence>
<gene>
    <name evidence="13" type="ORF">WJX81_000787</name>
</gene>